<keyword evidence="1" id="KW-0175">Coiled coil</keyword>
<sequence>MESRITELEIKVALQDDLLDTLNRVVAEQSQQISRLQQELMVLAGNVRVLEADSGRTTSLRDDIPPHY</sequence>
<name>A0ABQ2PIS7_9NEIS</name>
<dbReference type="PANTHER" id="PTHR36508">
    <property type="entry name" value="PROTEIN SLYX"/>
    <property type="match status" value="1"/>
</dbReference>
<gene>
    <name evidence="2" type="primary">slyX</name>
    <name evidence="2" type="ORF">GCM10010971_13090</name>
</gene>
<evidence type="ECO:0000313" key="3">
    <source>
        <dbReference type="Proteomes" id="UP000621859"/>
    </source>
</evidence>
<proteinExistence type="predicted"/>
<dbReference type="InterPro" id="IPR007236">
    <property type="entry name" value="SlyX"/>
</dbReference>
<reference evidence="3" key="1">
    <citation type="journal article" date="2019" name="Int. J. Syst. Evol. Microbiol.">
        <title>The Global Catalogue of Microorganisms (GCM) 10K type strain sequencing project: providing services to taxonomists for standard genome sequencing and annotation.</title>
        <authorList>
            <consortium name="The Broad Institute Genomics Platform"/>
            <consortium name="The Broad Institute Genome Sequencing Center for Infectious Disease"/>
            <person name="Wu L."/>
            <person name="Ma J."/>
        </authorList>
    </citation>
    <scope>NUCLEOTIDE SEQUENCE [LARGE SCALE GENOMIC DNA]</scope>
    <source>
        <strain evidence="3">CGMCC 1.8860</strain>
    </source>
</reference>
<evidence type="ECO:0000256" key="1">
    <source>
        <dbReference type="SAM" id="Coils"/>
    </source>
</evidence>
<evidence type="ECO:0000313" key="2">
    <source>
        <dbReference type="EMBL" id="GGP25490.1"/>
    </source>
</evidence>
<dbReference type="PANTHER" id="PTHR36508:SF1">
    <property type="entry name" value="PROTEIN SLYX"/>
    <property type="match status" value="1"/>
</dbReference>
<feature type="coiled-coil region" evidence="1">
    <location>
        <begin position="19"/>
        <end position="53"/>
    </location>
</feature>
<dbReference type="Proteomes" id="UP000621859">
    <property type="component" value="Unassembled WGS sequence"/>
</dbReference>
<dbReference type="EMBL" id="BMLY01000002">
    <property type="protein sequence ID" value="GGP25490.1"/>
    <property type="molecule type" value="Genomic_DNA"/>
</dbReference>
<comment type="caution">
    <text evidence="2">The sequence shown here is derived from an EMBL/GenBank/DDBJ whole genome shotgun (WGS) entry which is preliminary data.</text>
</comment>
<dbReference type="Pfam" id="PF04102">
    <property type="entry name" value="SlyX"/>
    <property type="match status" value="1"/>
</dbReference>
<accession>A0ABQ2PIS7</accession>
<protein>
    <submittedName>
        <fullName evidence="2">Protein SlyX</fullName>
    </submittedName>
</protein>
<dbReference type="Gene3D" id="1.20.5.300">
    <property type="match status" value="1"/>
</dbReference>
<dbReference type="RefSeq" id="WP_188690727.1">
    <property type="nucleotide sequence ID" value="NZ_BMLY01000002.1"/>
</dbReference>
<keyword evidence="3" id="KW-1185">Reference proteome</keyword>
<organism evidence="2 3">
    <name type="scientific">Silvimonas amylolytica</name>
    <dbReference type="NCBI Taxonomy" id="449663"/>
    <lineage>
        <taxon>Bacteria</taxon>
        <taxon>Pseudomonadati</taxon>
        <taxon>Pseudomonadota</taxon>
        <taxon>Betaproteobacteria</taxon>
        <taxon>Neisseriales</taxon>
        <taxon>Chitinibacteraceae</taxon>
        <taxon>Silvimonas</taxon>
    </lineage>
</organism>